<dbReference type="Proteomes" id="UP000017973">
    <property type="component" value="Unassembled WGS sequence"/>
</dbReference>
<feature type="region of interest" description="Disordered" evidence="1">
    <location>
        <begin position="1"/>
        <end position="28"/>
    </location>
</feature>
<name>V6M952_9BACL</name>
<evidence type="ECO:0000313" key="2">
    <source>
        <dbReference type="EMBL" id="EST54415.1"/>
    </source>
</evidence>
<proteinExistence type="predicted"/>
<dbReference type="EMBL" id="AYJU01000016">
    <property type="protein sequence ID" value="EST54415.1"/>
    <property type="molecule type" value="Genomic_DNA"/>
</dbReference>
<dbReference type="PATRIC" id="fig|1408254.3.peg.2748"/>
<evidence type="ECO:0000313" key="3">
    <source>
        <dbReference type="Proteomes" id="UP000017973"/>
    </source>
</evidence>
<dbReference type="RefSeq" id="WP_023556700.1">
    <property type="nucleotide sequence ID" value="NZ_KI629782.1"/>
</dbReference>
<evidence type="ECO:0000256" key="1">
    <source>
        <dbReference type="SAM" id="MobiDB-lite"/>
    </source>
</evidence>
<feature type="compositionally biased region" description="Basic and acidic residues" evidence="1">
    <location>
        <begin position="155"/>
        <end position="164"/>
    </location>
</feature>
<feature type="region of interest" description="Disordered" evidence="1">
    <location>
        <begin position="61"/>
        <end position="93"/>
    </location>
</feature>
<comment type="caution">
    <text evidence="2">The sequence shown here is derived from an EMBL/GenBank/DDBJ whole genome shotgun (WGS) entry which is preliminary data.</text>
</comment>
<dbReference type="AlphaFoldDB" id="V6M952"/>
<accession>V6M952</accession>
<dbReference type="STRING" id="1408254.T458_14035"/>
<dbReference type="HOGENOM" id="CLU_1615862_0_0_9"/>
<gene>
    <name evidence="2" type="ORF">T458_14035</name>
</gene>
<sequence>MGIIAARTKAKPKQKTKSSSSQAKMAEAIERIAEVHSSGNEQVMREMHQMRQEIQMMKEKLNRMKTSQPPQRRRGGLLFGRRRPDPVEVEPPKPKLALPLEELLPLLPQLGSVIPQLNNPKVADSIKVLSNPAVIGMIQQFLTSGGLKGGASASETRRERRDWR</sequence>
<organism evidence="2 3">
    <name type="scientific">Brevibacillus panacihumi W25</name>
    <dbReference type="NCBI Taxonomy" id="1408254"/>
    <lineage>
        <taxon>Bacteria</taxon>
        <taxon>Bacillati</taxon>
        <taxon>Bacillota</taxon>
        <taxon>Bacilli</taxon>
        <taxon>Bacillales</taxon>
        <taxon>Paenibacillaceae</taxon>
        <taxon>Brevibacillus</taxon>
    </lineage>
</organism>
<protein>
    <submittedName>
        <fullName evidence="2">Uncharacterized protein</fullName>
    </submittedName>
</protein>
<feature type="region of interest" description="Disordered" evidence="1">
    <location>
        <begin position="145"/>
        <end position="164"/>
    </location>
</feature>
<keyword evidence="3" id="KW-1185">Reference proteome</keyword>
<feature type="compositionally biased region" description="Basic and acidic residues" evidence="1">
    <location>
        <begin position="82"/>
        <end position="93"/>
    </location>
</feature>
<reference evidence="2 3" key="1">
    <citation type="journal article" date="2014" name="Genome Announc.">
        <title>Draft Genome Sequence of Brevibacillus panacihumi Strain W25, a Halotolerant Hydrocarbon-Degrading Bacterium.</title>
        <authorList>
            <person name="Wang X."/>
            <person name="Jin D."/>
            <person name="Zhou L."/>
            <person name="Wu L."/>
            <person name="An W."/>
            <person name="Chen Y."/>
            <person name="Zhao L."/>
        </authorList>
    </citation>
    <scope>NUCLEOTIDE SEQUENCE [LARGE SCALE GENOMIC DNA]</scope>
    <source>
        <strain evidence="2 3">W25</strain>
    </source>
</reference>